<dbReference type="PANTHER" id="PTHR43722:SF1">
    <property type="entry name" value="PROLINE IMINOPEPTIDASE"/>
    <property type="match status" value="1"/>
</dbReference>
<evidence type="ECO:0000256" key="1">
    <source>
        <dbReference type="ARBA" id="ARBA00021843"/>
    </source>
</evidence>
<dbReference type="InterPro" id="IPR029058">
    <property type="entry name" value="AB_hydrolase_fold"/>
</dbReference>
<name>A0A858SVD5_9RHOB</name>
<accession>A0A858SVD5</accession>
<dbReference type="Gene3D" id="3.40.50.1820">
    <property type="entry name" value="alpha/beta hydrolase"/>
    <property type="match status" value="2"/>
</dbReference>
<dbReference type="AlphaFoldDB" id="A0A858SVD5"/>
<dbReference type="Proteomes" id="UP000503308">
    <property type="component" value="Chromosome"/>
</dbReference>
<feature type="domain" description="Peptidase S33 tripeptidyl aminopeptidase-like C-terminal" evidence="3">
    <location>
        <begin position="512"/>
        <end position="592"/>
    </location>
</feature>
<evidence type="ECO:0000259" key="3">
    <source>
        <dbReference type="Pfam" id="PF08386"/>
    </source>
</evidence>
<dbReference type="GO" id="GO:0006508">
    <property type="term" value="P:proteolysis"/>
    <property type="evidence" value="ECO:0007669"/>
    <property type="project" value="InterPro"/>
</dbReference>
<dbReference type="RefSeq" id="WP_169640840.1">
    <property type="nucleotide sequence ID" value="NZ_CP048788.1"/>
</dbReference>
<keyword evidence="4" id="KW-0378">Hydrolase</keyword>
<sequence length="618" mass="66132">MTGADCTRPLAPLEIEGQTIRCGFVTVPVDHAVPDGPTLRLAFAFFKAHSTAPARDPVIHLHGGPGGGIVERVAKLSTYFDKLRRSRDIIVFDQRGVDASGETTRCVTTLADNIGDILLSRTGEGPATLDADLTRACIAELTDRGLELEQINSEQNALDVEAVAAAFGAESYNLYGVSYGTKLSLEVMRNDPPGLRAVVLDSVAPSHIALFDNLFVPNYEAVQSIGTLCEADAKCAAAYPDIVGRYWGVVNAMTDAPLQSATGPVTGDAFNSLVEARNSSEGPKGLTTYIPKMVAEFEAGDTTTWDAFQAREIPPQTSGDKIIASATGLSADEVTLAWNAVRAAEQIGLQTEIATRNLQSLEADVDADRTHSALADVFDAALGAAITALPEKQSRLEFASDYLRLAQVSPDASKLDALLVAHFDGDTLEQLQGLVRVMSVADIVDTFARSGTDNAEIQQVIAGEFEQRMYSCQEDMDINSVSGVRASFDQMPEVPALLSEFYVAYLGDYYSKCALFDQHYREGWHDPVHSDVPTLVLAGLSDTQTAVSWARDAASYLSDARTVVLPETGHAALTFSNCAQDLGEAFINAPETALTTTCATDLTPPFLLPDGTMSVETN</sequence>
<dbReference type="InterPro" id="IPR005944">
    <property type="entry name" value="Pro_iminopeptidase"/>
</dbReference>
<evidence type="ECO:0000313" key="4">
    <source>
        <dbReference type="EMBL" id="QJF51623.1"/>
    </source>
</evidence>
<dbReference type="Pfam" id="PF00561">
    <property type="entry name" value="Abhydrolase_1"/>
    <property type="match status" value="1"/>
</dbReference>
<protein>
    <recommendedName>
        <fullName evidence="1">Proline iminopeptidase</fullName>
    </recommendedName>
</protein>
<evidence type="ECO:0000313" key="5">
    <source>
        <dbReference type="Proteomes" id="UP000503308"/>
    </source>
</evidence>
<feature type="domain" description="AB hydrolase-1" evidence="2">
    <location>
        <begin position="57"/>
        <end position="206"/>
    </location>
</feature>
<proteinExistence type="predicted"/>
<reference evidence="4 5" key="1">
    <citation type="submission" date="2020-02" db="EMBL/GenBank/DDBJ databases">
        <title>Genome sequence of Roseobacter ponti.</title>
        <authorList>
            <person name="Hollensteiner J."/>
            <person name="Schneider D."/>
            <person name="Poehlein A."/>
            <person name="Daniel R."/>
        </authorList>
    </citation>
    <scope>NUCLEOTIDE SEQUENCE [LARGE SCALE GENOMIC DNA]</scope>
    <source>
        <strain evidence="4 5">DSM 106830</strain>
    </source>
</reference>
<gene>
    <name evidence="4" type="ORF">G3256_10855</name>
</gene>
<organism evidence="4 5">
    <name type="scientific">Roseobacter ponti</name>
    <dbReference type="NCBI Taxonomy" id="1891787"/>
    <lineage>
        <taxon>Bacteria</taxon>
        <taxon>Pseudomonadati</taxon>
        <taxon>Pseudomonadota</taxon>
        <taxon>Alphaproteobacteria</taxon>
        <taxon>Rhodobacterales</taxon>
        <taxon>Roseobacteraceae</taxon>
        <taxon>Roseobacter</taxon>
    </lineage>
</organism>
<dbReference type="Pfam" id="PF08386">
    <property type="entry name" value="Abhydrolase_4"/>
    <property type="match status" value="1"/>
</dbReference>
<dbReference type="InterPro" id="IPR000073">
    <property type="entry name" value="AB_hydrolase_1"/>
</dbReference>
<dbReference type="SUPFAM" id="SSF53474">
    <property type="entry name" value="alpha/beta-Hydrolases"/>
    <property type="match status" value="1"/>
</dbReference>
<dbReference type="PANTHER" id="PTHR43722">
    <property type="entry name" value="PROLINE IMINOPEPTIDASE"/>
    <property type="match status" value="1"/>
</dbReference>
<dbReference type="InterPro" id="IPR013595">
    <property type="entry name" value="Pept_S33_TAP-like_C"/>
</dbReference>
<dbReference type="KEGG" id="rpon:G3256_10855"/>
<dbReference type="GO" id="GO:0005737">
    <property type="term" value="C:cytoplasm"/>
    <property type="evidence" value="ECO:0007669"/>
    <property type="project" value="InterPro"/>
</dbReference>
<dbReference type="EMBL" id="CP048788">
    <property type="protein sequence ID" value="QJF51623.1"/>
    <property type="molecule type" value="Genomic_DNA"/>
</dbReference>
<dbReference type="GO" id="GO:0004177">
    <property type="term" value="F:aminopeptidase activity"/>
    <property type="evidence" value="ECO:0007669"/>
    <property type="project" value="UniProtKB-EC"/>
</dbReference>
<evidence type="ECO:0000259" key="2">
    <source>
        <dbReference type="Pfam" id="PF00561"/>
    </source>
</evidence>
<keyword evidence="5" id="KW-1185">Reference proteome</keyword>